<evidence type="ECO:0000256" key="7">
    <source>
        <dbReference type="RuleBase" id="RU362125"/>
    </source>
</evidence>
<dbReference type="InterPro" id="IPR036250">
    <property type="entry name" value="AcylCo_DH-like_C"/>
</dbReference>
<dbReference type="GO" id="GO:0050660">
    <property type="term" value="F:flavin adenine dinucleotide binding"/>
    <property type="evidence" value="ECO:0007669"/>
    <property type="project" value="InterPro"/>
</dbReference>
<dbReference type="Pfam" id="PF02770">
    <property type="entry name" value="Acyl-CoA_dh_M"/>
    <property type="match status" value="1"/>
</dbReference>
<dbReference type="InterPro" id="IPR009075">
    <property type="entry name" value="AcylCo_DH/oxidase_C"/>
</dbReference>
<organism evidence="11 12">
    <name type="scientific">Tolypocladium paradoxum</name>
    <dbReference type="NCBI Taxonomy" id="94208"/>
    <lineage>
        <taxon>Eukaryota</taxon>
        <taxon>Fungi</taxon>
        <taxon>Dikarya</taxon>
        <taxon>Ascomycota</taxon>
        <taxon>Pezizomycotina</taxon>
        <taxon>Sordariomycetes</taxon>
        <taxon>Hypocreomycetidae</taxon>
        <taxon>Hypocreales</taxon>
        <taxon>Ophiocordycipitaceae</taxon>
        <taxon>Tolypocladium</taxon>
    </lineage>
</organism>
<evidence type="ECO:0000259" key="9">
    <source>
        <dbReference type="Pfam" id="PF02770"/>
    </source>
</evidence>
<keyword evidence="5 7" id="KW-0274">FAD</keyword>
<dbReference type="Gene3D" id="1.20.140.10">
    <property type="entry name" value="Butyryl-CoA Dehydrogenase, subunit A, domain 3"/>
    <property type="match status" value="1"/>
</dbReference>
<evidence type="ECO:0000313" key="11">
    <source>
        <dbReference type="EMBL" id="POR39207.1"/>
    </source>
</evidence>
<evidence type="ECO:0000256" key="6">
    <source>
        <dbReference type="ARBA" id="ARBA00023002"/>
    </source>
</evidence>
<dbReference type="InterPro" id="IPR037069">
    <property type="entry name" value="AcylCoA_DH/ox_N_sf"/>
</dbReference>
<feature type="domain" description="Acyl-CoA dehydrogenase/oxidase N-terminal" evidence="10">
    <location>
        <begin position="68"/>
        <end position="193"/>
    </location>
</feature>
<dbReference type="STRING" id="94208.A0A2S4L9W8"/>
<comment type="subunit">
    <text evidence="3">Homodimer.</text>
</comment>
<dbReference type="InterPro" id="IPR009100">
    <property type="entry name" value="AcylCoA_DH/oxidase_NM_dom_sf"/>
</dbReference>
<evidence type="ECO:0000256" key="3">
    <source>
        <dbReference type="ARBA" id="ARBA00011738"/>
    </source>
</evidence>
<feature type="domain" description="Acyl-CoA oxidase/dehydrogenase middle" evidence="9">
    <location>
        <begin position="198"/>
        <end position="300"/>
    </location>
</feature>
<dbReference type="GO" id="GO:0003995">
    <property type="term" value="F:acyl-CoA dehydrogenase activity"/>
    <property type="evidence" value="ECO:0007669"/>
    <property type="project" value="TreeGrafter"/>
</dbReference>
<evidence type="ECO:0000256" key="5">
    <source>
        <dbReference type="ARBA" id="ARBA00022827"/>
    </source>
</evidence>
<dbReference type="PANTHER" id="PTHR48083">
    <property type="entry name" value="MEDIUM-CHAIN SPECIFIC ACYL-COA DEHYDROGENASE, MITOCHONDRIAL-RELATED"/>
    <property type="match status" value="1"/>
</dbReference>
<sequence>SAVVWQRTRVREPDTGLIRLVDSSSSCCALNPLLLCRQRVDRQSRRLCSSQLFAMSAKIPAIVSNRVSDEAKRMIDVVAKFVEEDCVPADPVLEAQIGEGDARWENHPPIVEELKAKARALGLWNMFLPKGHYAESAGWTNLEYGIMAEWLGRSRVASEACNCAAPDTGNMEVLAKYGNAAQKEQWLKPLMEGRIRSAFLMTEPGVASSDATNIELDIRREGDEYVLNGQKWWSSGAGDPRCRIYIVMGKTDAGNKDPYRQQSVVLVPAGTPGVTINRMLRVYGYDDAPHGHGHLTFTDVRVPVSNMVLGEGRGFEIIQGRLGPGRIHHAMRSIGAAEVALDWMLMRVNDERKKPFGKLLREHGVILEWIAKSRLEIDAARLVVLNAAIKMDEQGPKGALREIAQAKVLVPQTALTVIDRAIQAYGGAGVCQDTPLAGMWAGIRTLRLADGPDEVHLQQMGRNENKRAREATERIQWQQARTAELMRRHGAQTAQPGTRIRHSRM</sequence>
<comment type="cofactor">
    <cofactor evidence="1 7">
        <name>FAD</name>
        <dbReference type="ChEBI" id="CHEBI:57692"/>
    </cofactor>
</comment>
<feature type="non-terminal residue" evidence="11">
    <location>
        <position position="1"/>
    </location>
</feature>
<dbReference type="Pfam" id="PF02771">
    <property type="entry name" value="Acyl-CoA_dh_N"/>
    <property type="match status" value="1"/>
</dbReference>
<proteinExistence type="inferred from homology"/>
<dbReference type="Proteomes" id="UP000237481">
    <property type="component" value="Unassembled WGS sequence"/>
</dbReference>
<accession>A0A2S4L9W8</accession>
<evidence type="ECO:0000256" key="1">
    <source>
        <dbReference type="ARBA" id="ARBA00001974"/>
    </source>
</evidence>
<comment type="similarity">
    <text evidence="2 7">Belongs to the acyl-CoA dehydrogenase family.</text>
</comment>
<dbReference type="PANTHER" id="PTHR48083:SF13">
    <property type="entry name" value="ACYL-COA DEHYDROGENASE FAMILY MEMBER 11"/>
    <property type="match status" value="1"/>
</dbReference>
<dbReference type="SUPFAM" id="SSF56645">
    <property type="entry name" value="Acyl-CoA dehydrogenase NM domain-like"/>
    <property type="match status" value="1"/>
</dbReference>
<dbReference type="Gene3D" id="2.40.110.10">
    <property type="entry name" value="Butyryl-CoA Dehydrogenase, subunit A, domain 2"/>
    <property type="match status" value="1"/>
</dbReference>
<keyword evidence="4 7" id="KW-0285">Flavoprotein</keyword>
<dbReference type="FunFam" id="2.40.110.10:FF:000002">
    <property type="entry name" value="Acyl-CoA dehydrogenase fadE12"/>
    <property type="match status" value="1"/>
</dbReference>
<keyword evidence="12" id="KW-1185">Reference proteome</keyword>
<dbReference type="Gene3D" id="1.10.540.10">
    <property type="entry name" value="Acyl-CoA dehydrogenase/oxidase, N-terminal domain"/>
    <property type="match status" value="1"/>
</dbReference>
<dbReference type="InterPro" id="IPR006091">
    <property type="entry name" value="Acyl-CoA_Oxase/DH_mid-dom"/>
</dbReference>
<dbReference type="SUPFAM" id="SSF47203">
    <property type="entry name" value="Acyl-CoA dehydrogenase C-terminal domain-like"/>
    <property type="match status" value="1"/>
</dbReference>
<keyword evidence="6 7" id="KW-0560">Oxidoreductase</keyword>
<dbReference type="Pfam" id="PF00441">
    <property type="entry name" value="Acyl-CoA_dh_1"/>
    <property type="match status" value="1"/>
</dbReference>
<feature type="domain" description="Acyl-CoA dehydrogenase/oxidase C-terminal" evidence="8">
    <location>
        <begin position="312"/>
        <end position="463"/>
    </location>
</feature>
<dbReference type="EMBL" id="PKSG01000059">
    <property type="protein sequence ID" value="POR39207.1"/>
    <property type="molecule type" value="Genomic_DNA"/>
</dbReference>
<dbReference type="OrthoDB" id="434771at2759"/>
<dbReference type="InterPro" id="IPR046373">
    <property type="entry name" value="Acyl-CoA_Oxase/DH_mid-dom_sf"/>
</dbReference>
<evidence type="ECO:0000259" key="8">
    <source>
        <dbReference type="Pfam" id="PF00441"/>
    </source>
</evidence>
<evidence type="ECO:0000259" key="10">
    <source>
        <dbReference type="Pfam" id="PF02771"/>
    </source>
</evidence>
<dbReference type="AlphaFoldDB" id="A0A2S4L9W8"/>
<evidence type="ECO:0000313" key="12">
    <source>
        <dbReference type="Proteomes" id="UP000237481"/>
    </source>
</evidence>
<comment type="caution">
    <text evidence="11">The sequence shown here is derived from an EMBL/GenBank/DDBJ whole genome shotgun (WGS) entry which is preliminary data.</text>
</comment>
<dbReference type="GO" id="GO:0005737">
    <property type="term" value="C:cytoplasm"/>
    <property type="evidence" value="ECO:0007669"/>
    <property type="project" value="TreeGrafter"/>
</dbReference>
<evidence type="ECO:0000256" key="2">
    <source>
        <dbReference type="ARBA" id="ARBA00009347"/>
    </source>
</evidence>
<reference evidence="11 12" key="1">
    <citation type="submission" date="2018-01" db="EMBL/GenBank/DDBJ databases">
        <title>Harnessing the power of phylogenomics to disentangle the directionality and signatures of interkingdom host jumping in the parasitic fungal genus Tolypocladium.</title>
        <authorList>
            <person name="Quandt C.A."/>
            <person name="Patterson W."/>
            <person name="Spatafora J.W."/>
        </authorList>
    </citation>
    <scope>NUCLEOTIDE SEQUENCE [LARGE SCALE GENOMIC DNA]</scope>
    <source>
        <strain evidence="11 12">NRBC 100945</strain>
    </source>
</reference>
<dbReference type="GO" id="GO:0033539">
    <property type="term" value="P:fatty acid beta-oxidation using acyl-CoA dehydrogenase"/>
    <property type="evidence" value="ECO:0007669"/>
    <property type="project" value="TreeGrafter"/>
</dbReference>
<gene>
    <name evidence="11" type="ORF">TPAR_00598</name>
</gene>
<evidence type="ECO:0000256" key="4">
    <source>
        <dbReference type="ARBA" id="ARBA00022630"/>
    </source>
</evidence>
<name>A0A2S4L9W8_9HYPO</name>
<dbReference type="InterPro" id="IPR013786">
    <property type="entry name" value="AcylCoA_DH/ox_N"/>
</dbReference>
<protein>
    <submittedName>
        <fullName evidence="11">Acyl-CoA dehydrogenase family member 11</fullName>
    </submittedName>
</protein>
<dbReference type="InterPro" id="IPR050741">
    <property type="entry name" value="Acyl-CoA_dehydrogenase"/>
</dbReference>